<dbReference type="RefSeq" id="WP_284237623.1">
    <property type="nucleotide sequence ID" value="NZ_BSSQ01000005.1"/>
</dbReference>
<feature type="transmembrane region" description="Helical" evidence="1">
    <location>
        <begin position="9"/>
        <end position="28"/>
    </location>
</feature>
<dbReference type="InterPro" id="IPR032774">
    <property type="entry name" value="WG_beta_rep"/>
</dbReference>
<keyword evidence="3" id="KW-1185">Reference proteome</keyword>
<name>A0ABQ6G7I3_9BACL</name>
<comment type="caution">
    <text evidence="2">The sequence shown here is derived from an EMBL/GenBank/DDBJ whole genome shotgun (WGS) entry which is preliminary data.</text>
</comment>
<keyword evidence="1" id="KW-0812">Transmembrane</keyword>
<evidence type="ECO:0000313" key="2">
    <source>
        <dbReference type="EMBL" id="GLX66904.1"/>
    </source>
</evidence>
<keyword evidence="1" id="KW-1133">Transmembrane helix</keyword>
<protein>
    <recommendedName>
        <fullName evidence="4">WG repeat-containing protein</fullName>
    </recommendedName>
</protein>
<dbReference type="SUPFAM" id="SSF69360">
    <property type="entry name" value="Cell wall binding repeat"/>
    <property type="match status" value="1"/>
</dbReference>
<evidence type="ECO:0000313" key="3">
    <source>
        <dbReference type="Proteomes" id="UP001157114"/>
    </source>
</evidence>
<gene>
    <name evidence="2" type="ORF">MU1_12480</name>
</gene>
<dbReference type="Pfam" id="PF14903">
    <property type="entry name" value="WG_beta_rep"/>
    <property type="match status" value="5"/>
</dbReference>
<dbReference type="EMBL" id="BSSQ01000005">
    <property type="protein sequence ID" value="GLX66904.1"/>
    <property type="molecule type" value="Genomic_DNA"/>
</dbReference>
<organism evidence="2 3">
    <name type="scientific">Paenibacillus glycanilyticus</name>
    <dbReference type="NCBI Taxonomy" id="126569"/>
    <lineage>
        <taxon>Bacteria</taxon>
        <taxon>Bacillati</taxon>
        <taxon>Bacillota</taxon>
        <taxon>Bacilli</taxon>
        <taxon>Bacillales</taxon>
        <taxon>Paenibacillaceae</taxon>
        <taxon>Paenibacillus</taxon>
    </lineage>
</organism>
<sequence length="395" mass="43240">MTDRQIKQPIVWVSFAIVFIVAAIFVVIQAETKKNSDETILYPVQVDGKWGYINKAGKIAIEPIYTLAEDFHEGVAVVQVKDESNSSEDGEEQNNIKVGVIDAAGKMIVKPEYSAISTFSDGVAGAIKLDEDTYSLQYFVLNTKGKVVSTLPEDMNIVSMLLIGNHMPTQSDGLILVQDEPTEMYGYINSRGTMIIPYQYEQAYSFSDGLALVMKDKHYQYIDKTGKVIIDASKYVNGKSFSEGLAAVAVKNTETSAALYGYIDTKGNMVIQPKFAVAYGFSEGLAKVGVGGSINQYSIGYIDKSGAYKLGPDLDDSFDETLFSEGLAAINDGAGGYMDKEGTLSIHQVVQKENDNILRHNNAGPFRNGIARLSFSDGRIGYIDTTGNYIWDPRN</sequence>
<dbReference type="PANTHER" id="PTHR37841:SF1">
    <property type="entry name" value="DUF3298 DOMAIN-CONTAINING PROTEIN"/>
    <property type="match status" value="1"/>
</dbReference>
<keyword evidence="1" id="KW-0472">Membrane</keyword>
<proteinExistence type="predicted"/>
<dbReference type="PANTHER" id="PTHR37841">
    <property type="entry name" value="GLR2918 PROTEIN"/>
    <property type="match status" value="1"/>
</dbReference>
<dbReference type="Proteomes" id="UP001157114">
    <property type="component" value="Unassembled WGS sequence"/>
</dbReference>
<evidence type="ECO:0000256" key="1">
    <source>
        <dbReference type="SAM" id="Phobius"/>
    </source>
</evidence>
<evidence type="ECO:0008006" key="4">
    <source>
        <dbReference type="Google" id="ProtNLM"/>
    </source>
</evidence>
<reference evidence="2 3" key="1">
    <citation type="submission" date="2023-03" db="EMBL/GenBank/DDBJ databases">
        <title>Draft genome sequence of the bacteria which degrade cell wall of Tricholomamatutake.</title>
        <authorList>
            <person name="Konishi Y."/>
            <person name="Fukuta Y."/>
            <person name="Shirasaka N."/>
        </authorList>
    </citation>
    <scope>NUCLEOTIDE SEQUENCE [LARGE SCALE GENOMIC DNA]</scope>
    <source>
        <strain evidence="3">mu1</strain>
    </source>
</reference>
<accession>A0ABQ6G7I3</accession>